<keyword evidence="2 7" id="KW-0489">Methyltransferase</keyword>
<gene>
    <name evidence="9" type="ORF">GQA70_05355</name>
</gene>
<dbReference type="Pfam" id="PF02574">
    <property type="entry name" value="S-methyl_trans"/>
    <property type="match status" value="1"/>
</dbReference>
<dbReference type="InterPro" id="IPR003726">
    <property type="entry name" value="HCY_dom"/>
</dbReference>
<comment type="cofactor">
    <cofactor evidence="7">
        <name>Zn(2+)</name>
        <dbReference type="ChEBI" id="CHEBI:29105"/>
    </cofactor>
</comment>
<dbReference type="InterPro" id="IPR050554">
    <property type="entry name" value="Met_Synthase/Corrinoid"/>
</dbReference>
<dbReference type="GO" id="GO:0032259">
    <property type="term" value="P:methylation"/>
    <property type="evidence" value="ECO:0007669"/>
    <property type="project" value="UniProtKB-KW"/>
</dbReference>
<evidence type="ECO:0000259" key="8">
    <source>
        <dbReference type="PROSITE" id="PS50970"/>
    </source>
</evidence>
<organism evidence="9 10">
    <name type="scientific">Ponticoccus alexandrii</name>
    <dbReference type="NCBI Taxonomy" id="1943633"/>
    <lineage>
        <taxon>Bacteria</taxon>
        <taxon>Pseudomonadati</taxon>
        <taxon>Pseudomonadota</taxon>
        <taxon>Alphaproteobacteria</taxon>
        <taxon>Rhodobacterales</taxon>
        <taxon>Roseobacteraceae</taxon>
        <taxon>Ponticoccus</taxon>
    </lineage>
</organism>
<proteinExistence type="inferred from homology"/>
<keyword evidence="7" id="KW-0862">Zinc</keyword>
<dbReference type="Proteomes" id="UP000596387">
    <property type="component" value="Chromosome"/>
</dbReference>
<keyword evidence="3 7" id="KW-0808">Transferase</keyword>
<dbReference type="PANTHER" id="PTHR45833">
    <property type="entry name" value="METHIONINE SYNTHASE"/>
    <property type="match status" value="1"/>
</dbReference>
<dbReference type="RefSeq" id="WP_039616203.1">
    <property type="nucleotide sequence ID" value="NZ_CP047166.1"/>
</dbReference>
<keyword evidence="10" id="KW-1185">Reference proteome</keyword>
<feature type="domain" description="Hcy-binding" evidence="8">
    <location>
        <begin position="12"/>
        <end position="339"/>
    </location>
</feature>
<dbReference type="PANTHER" id="PTHR45833:SF1">
    <property type="entry name" value="METHIONINE SYNTHASE"/>
    <property type="match status" value="1"/>
</dbReference>
<dbReference type="PROSITE" id="PS50970">
    <property type="entry name" value="HCY"/>
    <property type="match status" value="1"/>
</dbReference>
<dbReference type="Gene3D" id="3.20.20.330">
    <property type="entry name" value="Homocysteine-binding-like domain"/>
    <property type="match status" value="1"/>
</dbReference>
<evidence type="ECO:0000256" key="6">
    <source>
        <dbReference type="ARBA" id="ARBA00023285"/>
    </source>
</evidence>
<feature type="binding site" evidence="7">
    <location>
        <position position="325"/>
    </location>
    <ligand>
        <name>Zn(2+)</name>
        <dbReference type="ChEBI" id="CHEBI:29105"/>
    </ligand>
</feature>
<feature type="binding site" evidence="7">
    <location>
        <position position="324"/>
    </location>
    <ligand>
        <name>Zn(2+)</name>
        <dbReference type="ChEBI" id="CHEBI:29105"/>
    </ligand>
</feature>
<evidence type="ECO:0000256" key="3">
    <source>
        <dbReference type="ARBA" id="ARBA00022679"/>
    </source>
</evidence>
<name>A0ABX7F7L0_9RHOB</name>
<dbReference type="InterPro" id="IPR036589">
    <property type="entry name" value="HCY_dom_sf"/>
</dbReference>
<evidence type="ECO:0000256" key="1">
    <source>
        <dbReference type="ARBA" id="ARBA00010398"/>
    </source>
</evidence>
<comment type="similarity">
    <text evidence="1">Belongs to the vitamin-B12 dependent methionine synthase family.</text>
</comment>
<evidence type="ECO:0000256" key="4">
    <source>
        <dbReference type="ARBA" id="ARBA00022691"/>
    </source>
</evidence>
<evidence type="ECO:0000256" key="7">
    <source>
        <dbReference type="PROSITE-ProRule" id="PRU00333"/>
    </source>
</evidence>
<evidence type="ECO:0000256" key="5">
    <source>
        <dbReference type="ARBA" id="ARBA00022723"/>
    </source>
</evidence>
<sequence length="349" mass="36518">MLPFALPDAPALATLRAVAEHRILILDGAMGTMIQTLGLSEEDFTDGGHVHGPGCRHHPTDHPQKGNNDLLSLTRPKAIEDIHFAFAMAGADILETNTFSSTTIAQADYGLESAVHDLNVAGAQVARRAADRATAEDGRPRFVAGAVGPTNRTASISPDVNDPGYRAVSFDDLRTAYGQQIDGLIEGGSDLILIETIFDTLNAKAAIFAAFESFARAGRRLPIMISGTITDASGRTLSGQTPTAFWHSVAHARPFSVGLNCALGAAAMRPHIAELSGVAPTLICAYPNAGLPNAFGQYDETAEQTAEQVAGFAQEGLVNIVGGCCGTTPDHIRAIAEAVAPFAPRTVPA</sequence>
<dbReference type="SUPFAM" id="SSF82282">
    <property type="entry name" value="Homocysteine S-methyltransferase"/>
    <property type="match status" value="1"/>
</dbReference>
<keyword evidence="4" id="KW-0949">S-adenosyl-L-methionine</keyword>
<evidence type="ECO:0000313" key="9">
    <source>
        <dbReference type="EMBL" id="QRF65797.1"/>
    </source>
</evidence>
<accession>A0ABX7F7L0</accession>
<keyword evidence="5 7" id="KW-0479">Metal-binding</keyword>
<protein>
    <submittedName>
        <fullName evidence="9">5-methyltetrahydrofolate--homocysteine methyltransferase</fullName>
    </submittedName>
</protein>
<dbReference type="EMBL" id="CP047166">
    <property type="protein sequence ID" value="QRF65797.1"/>
    <property type="molecule type" value="Genomic_DNA"/>
</dbReference>
<evidence type="ECO:0000256" key="2">
    <source>
        <dbReference type="ARBA" id="ARBA00022603"/>
    </source>
</evidence>
<evidence type="ECO:0000313" key="10">
    <source>
        <dbReference type="Proteomes" id="UP000596387"/>
    </source>
</evidence>
<reference evidence="9 10" key="1">
    <citation type="submission" date="2019-12" db="EMBL/GenBank/DDBJ databases">
        <title>Complete Genome Sequence of a Quorum-Sensing Bacterium,Rhodobacteraceae bacterium C31, Isolated from a marine microalgae symbiotic bacteria.</title>
        <authorList>
            <person name="Zhang Y."/>
        </authorList>
    </citation>
    <scope>NUCLEOTIDE SEQUENCE [LARGE SCALE GENOMIC DNA]</scope>
    <source>
        <strain evidence="9 10">C31</strain>
    </source>
</reference>
<feature type="binding site" evidence="7">
    <location>
        <position position="261"/>
    </location>
    <ligand>
        <name>Zn(2+)</name>
        <dbReference type="ChEBI" id="CHEBI:29105"/>
    </ligand>
</feature>
<dbReference type="GO" id="GO:0008168">
    <property type="term" value="F:methyltransferase activity"/>
    <property type="evidence" value="ECO:0007669"/>
    <property type="project" value="UniProtKB-KW"/>
</dbReference>
<keyword evidence="6" id="KW-0170">Cobalt</keyword>